<dbReference type="SUPFAM" id="SSF56349">
    <property type="entry name" value="DNA breaking-rejoining enzymes"/>
    <property type="match status" value="1"/>
</dbReference>
<comment type="caution">
    <text evidence="3">The sequence shown here is derived from an EMBL/GenBank/DDBJ whole genome shotgun (WGS) entry which is preliminary data.</text>
</comment>
<proteinExistence type="predicted"/>
<dbReference type="PANTHER" id="PTHR35617:SF3">
    <property type="entry name" value="CORE-BINDING (CB) DOMAIN-CONTAINING PROTEIN"/>
    <property type="match status" value="1"/>
</dbReference>
<protein>
    <recommendedName>
        <fullName evidence="2">Tyr recombinase domain-containing protein</fullName>
    </recommendedName>
</protein>
<sequence>MFTPQINQVIDWLTEKYKAGASYGTLNTCRSALSLICGDRVGKNPIISRFLKGVFNEKPTRAKYQRIYDLEPVLKELERLYPLENLSLQDLTDKLVVLLAIVTAHRKQTLSLIKISNIRKINNGYEIEIPDRVKTTRPGSCQPLLTLSTFRGNLKLCIATTLERYLAVTKDLRGTSDSLFITTKKPFKAASKETIRWIRAFLGKCGIGAAYGPHSIRHAATSAAFKKGVDIAVIKSLVGKINGIQQVLQSSYCPEEQYLCRSNINIKKTCLHKQLYTCNYVNIKVSVLI</sequence>
<evidence type="ECO:0000256" key="1">
    <source>
        <dbReference type="ARBA" id="ARBA00023172"/>
    </source>
</evidence>
<keyword evidence="4" id="KW-1185">Reference proteome</keyword>
<name>A0AAV2MYV3_9HYME</name>
<dbReference type="InterPro" id="IPR013762">
    <property type="entry name" value="Integrase-like_cat_sf"/>
</dbReference>
<feature type="domain" description="Tyr recombinase" evidence="2">
    <location>
        <begin position="75"/>
        <end position="239"/>
    </location>
</feature>
<keyword evidence="1" id="KW-0233">DNA recombination</keyword>
<dbReference type="AlphaFoldDB" id="A0AAV2MYV3"/>
<dbReference type="Gene3D" id="1.10.443.10">
    <property type="entry name" value="Intergrase catalytic core"/>
    <property type="match status" value="1"/>
</dbReference>
<dbReference type="Proteomes" id="UP001497644">
    <property type="component" value="Unassembled WGS sequence"/>
</dbReference>
<organism evidence="3 4">
    <name type="scientific">Lasius platythorax</name>
    <dbReference type="NCBI Taxonomy" id="488582"/>
    <lineage>
        <taxon>Eukaryota</taxon>
        <taxon>Metazoa</taxon>
        <taxon>Ecdysozoa</taxon>
        <taxon>Arthropoda</taxon>
        <taxon>Hexapoda</taxon>
        <taxon>Insecta</taxon>
        <taxon>Pterygota</taxon>
        <taxon>Neoptera</taxon>
        <taxon>Endopterygota</taxon>
        <taxon>Hymenoptera</taxon>
        <taxon>Apocrita</taxon>
        <taxon>Aculeata</taxon>
        <taxon>Formicoidea</taxon>
        <taxon>Formicidae</taxon>
        <taxon>Formicinae</taxon>
        <taxon>Lasius</taxon>
        <taxon>Lasius</taxon>
    </lineage>
</organism>
<dbReference type="EMBL" id="CAXIPU020000875">
    <property type="protein sequence ID" value="CAL1672728.1"/>
    <property type="molecule type" value="Genomic_DNA"/>
</dbReference>
<dbReference type="GO" id="GO:0015074">
    <property type="term" value="P:DNA integration"/>
    <property type="evidence" value="ECO:0007669"/>
    <property type="project" value="InterPro"/>
</dbReference>
<dbReference type="InterPro" id="IPR002104">
    <property type="entry name" value="Integrase_catalytic"/>
</dbReference>
<dbReference type="GO" id="GO:0006310">
    <property type="term" value="P:DNA recombination"/>
    <property type="evidence" value="ECO:0007669"/>
    <property type="project" value="UniProtKB-KW"/>
</dbReference>
<dbReference type="GO" id="GO:0003677">
    <property type="term" value="F:DNA binding"/>
    <property type="evidence" value="ECO:0007669"/>
    <property type="project" value="InterPro"/>
</dbReference>
<dbReference type="InterPro" id="IPR011010">
    <property type="entry name" value="DNA_brk_join_enz"/>
</dbReference>
<gene>
    <name evidence="3" type="ORF">LPLAT_LOCUS10626</name>
</gene>
<dbReference type="PANTHER" id="PTHR35617">
    <property type="entry name" value="PHAGE_INTEGRASE DOMAIN-CONTAINING PROTEIN"/>
    <property type="match status" value="1"/>
</dbReference>
<accession>A0AAV2MYV3</accession>
<dbReference type="CDD" id="cd00397">
    <property type="entry name" value="DNA_BRE_C"/>
    <property type="match status" value="1"/>
</dbReference>
<evidence type="ECO:0000259" key="2">
    <source>
        <dbReference type="Pfam" id="PF00589"/>
    </source>
</evidence>
<evidence type="ECO:0000313" key="3">
    <source>
        <dbReference type="EMBL" id="CAL1672728.1"/>
    </source>
</evidence>
<reference evidence="3" key="1">
    <citation type="submission" date="2024-04" db="EMBL/GenBank/DDBJ databases">
        <authorList>
            <consortium name="Molecular Ecology Group"/>
        </authorList>
    </citation>
    <scope>NUCLEOTIDE SEQUENCE</scope>
</reference>
<dbReference type="Pfam" id="PF00589">
    <property type="entry name" value="Phage_integrase"/>
    <property type="match status" value="1"/>
</dbReference>
<evidence type="ECO:0000313" key="4">
    <source>
        <dbReference type="Proteomes" id="UP001497644"/>
    </source>
</evidence>